<sequence length="119" mass="13419">MLVNKKQEWLAQPETTVQPEKVEVAKVNVALRQKCGKIALLFICFAVLLTIQSEFTVRYGYQIAQIRSEIRKLDKENEQLKLEIAKLRSPQRIQSIASSKLGMIAPQNFFGGTAGKKAN</sequence>
<proteinExistence type="predicted"/>
<evidence type="ECO:0000256" key="1">
    <source>
        <dbReference type="ARBA" id="ARBA00004401"/>
    </source>
</evidence>
<dbReference type="InterPro" id="IPR007060">
    <property type="entry name" value="FtsL/DivIC"/>
</dbReference>
<feature type="transmembrane region" description="Helical" evidence="10">
    <location>
        <begin position="38"/>
        <end position="61"/>
    </location>
</feature>
<dbReference type="GO" id="GO:0005886">
    <property type="term" value="C:plasma membrane"/>
    <property type="evidence" value="ECO:0007669"/>
    <property type="project" value="UniProtKB-SubCell"/>
</dbReference>
<gene>
    <name evidence="11" type="ORF">ALO_20927</name>
</gene>
<comment type="caution">
    <text evidence="11">The sequence shown here is derived from an EMBL/GenBank/DDBJ whole genome shotgun (WGS) entry which is preliminary data.</text>
</comment>
<dbReference type="RefSeq" id="WP_004099752.1">
    <property type="nucleotide sequence ID" value="NZ_AFGF01000269.1"/>
</dbReference>
<evidence type="ECO:0000256" key="9">
    <source>
        <dbReference type="SAM" id="Coils"/>
    </source>
</evidence>
<evidence type="ECO:0000313" key="11">
    <source>
        <dbReference type="EMBL" id="EGO61979.1"/>
    </source>
</evidence>
<evidence type="ECO:0000256" key="3">
    <source>
        <dbReference type="ARBA" id="ARBA00022618"/>
    </source>
</evidence>
<keyword evidence="2" id="KW-1003">Cell membrane</keyword>
<evidence type="ECO:0000313" key="12">
    <source>
        <dbReference type="Proteomes" id="UP000003240"/>
    </source>
</evidence>
<evidence type="ECO:0000256" key="6">
    <source>
        <dbReference type="ARBA" id="ARBA00023136"/>
    </source>
</evidence>
<dbReference type="InterPro" id="IPR011922">
    <property type="entry name" value="Cell_div_FtsL"/>
</dbReference>
<evidence type="ECO:0000256" key="7">
    <source>
        <dbReference type="ARBA" id="ARBA00023306"/>
    </source>
</evidence>
<evidence type="ECO:0000256" key="2">
    <source>
        <dbReference type="ARBA" id="ARBA00022475"/>
    </source>
</evidence>
<keyword evidence="12" id="KW-1185">Reference proteome</keyword>
<dbReference type="NCBIfam" id="TIGR02209">
    <property type="entry name" value="ftsL_broad"/>
    <property type="match status" value="1"/>
</dbReference>
<reference evidence="11 12" key="1">
    <citation type="journal article" date="2011" name="EMBO J.">
        <title>Structural diversity of bacterial flagellar motors.</title>
        <authorList>
            <person name="Chen S."/>
            <person name="Beeby M."/>
            <person name="Murphy G.E."/>
            <person name="Leadbetter J.R."/>
            <person name="Hendrixson D.R."/>
            <person name="Briegel A."/>
            <person name="Li Z."/>
            <person name="Shi J."/>
            <person name="Tocheva E.I."/>
            <person name="Muller A."/>
            <person name="Dobro M.J."/>
            <person name="Jensen G.J."/>
        </authorList>
    </citation>
    <scope>NUCLEOTIDE SEQUENCE [LARGE SCALE GENOMIC DNA]</scope>
    <source>
        <strain evidence="11 12">DSM 6540</strain>
    </source>
</reference>
<dbReference type="eggNOG" id="COG2919">
    <property type="taxonomic scope" value="Bacteria"/>
</dbReference>
<feature type="coiled-coil region" evidence="9">
    <location>
        <begin position="63"/>
        <end position="90"/>
    </location>
</feature>
<name>F7NPY8_9FIRM</name>
<protein>
    <recommendedName>
        <fullName evidence="8">Cell division protein FtsL</fullName>
    </recommendedName>
</protein>
<dbReference type="EMBL" id="AFGF01000269">
    <property type="protein sequence ID" value="EGO61979.1"/>
    <property type="molecule type" value="Genomic_DNA"/>
</dbReference>
<comment type="subcellular location">
    <subcellularLocation>
        <location evidence="1">Cell membrane</location>
        <topology evidence="1">Single-pass type II membrane protein</topology>
    </subcellularLocation>
</comment>
<keyword evidence="6 10" id="KW-0472">Membrane</keyword>
<evidence type="ECO:0000256" key="4">
    <source>
        <dbReference type="ARBA" id="ARBA00022692"/>
    </source>
</evidence>
<keyword evidence="7" id="KW-0131">Cell cycle</keyword>
<dbReference type="Pfam" id="PF04977">
    <property type="entry name" value="DivIC"/>
    <property type="match status" value="1"/>
</dbReference>
<keyword evidence="3 11" id="KW-0132">Cell division</keyword>
<keyword evidence="4 10" id="KW-0812">Transmembrane</keyword>
<dbReference type="AlphaFoldDB" id="F7NPY8"/>
<dbReference type="Proteomes" id="UP000003240">
    <property type="component" value="Unassembled WGS sequence"/>
</dbReference>
<dbReference type="STRING" id="1009370.ALO_20927"/>
<keyword evidence="5 10" id="KW-1133">Transmembrane helix</keyword>
<dbReference type="GO" id="GO:0051301">
    <property type="term" value="P:cell division"/>
    <property type="evidence" value="ECO:0007669"/>
    <property type="project" value="UniProtKB-KW"/>
</dbReference>
<evidence type="ECO:0000256" key="8">
    <source>
        <dbReference type="NCBIfam" id="TIGR02209"/>
    </source>
</evidence>
<evidence type="ECO:0000256" key="10">
    <source>
        <dbReference type="SAM" id="Phobius"/>
    </source>
</evidence>
<dbReference type="OrthoDB" id="1631560at2"/>
<organism evidence="11 12">
    <name type="scientific">Acetonema longum DSM 6540</name>
    <dbReference type="NCBI Taxonomy" id="1009370"/>
    <lineage>
        <taxon>Bacteria</taxon>
        <taxon>Bacillati</taxon>
        <taxon>Bacillota</taxon>
        <taxon>Negativicutes</taxon>
        <taxon>Acetonemataceae</taxon>
        <taxon>Acetonema</taxon>
    </lineage>
</organism>
<evidence type="ECO:0000256" key="5">
    <source>
        <dbReference type="ARBA" id="ARBA00022989"/>
    </source>
</evidence>
<accession>F7NPY8</accession>
<keyword evidence="9" id="KW-0175">Coiled coil</keyword>